<accession>A0A1E1XEX7</accession>
<evidence type="ECO:0000256" key="2">
    <source>
        <dbReference type="SAM" id="MobiDB-lite"/>
    </source>
</evidence>
<dbReference type="InterPro" id="IPR048367">
    <property type="entry name" value="TNP-like_RNaseH_C"/>
</dbReference>
<organism evidence="7">
    <name type="scientific">Amblyomma aureolatum</name>
    <dbReference type="NCBI Taxonomy" id="187763"/>
    <lineage>
        <taxon>Eukaryota</taxon>
        <taxon>Metazoa</taxon>
        <taxon>Ecdysozoa</taxon>
        <taxon>Arthropoda</taxon>
        <taxon>Chelicerata</taxon>
        <taxon>Arachnida</taxon>
        <taxon>Acari</taxon>
        <taxon>Parasitiformes</taxon>
        <taxon>Ixodida</taxon>
        <taxon>Ixodoidea</taxon>
        <taxon>Ixodidae</taxon>
        <taxon>Amblyomminae</taxon>
        <taxon>Amblyomma</taxon>
    </lineage>
</organism>
<dbReference type="Pfam" id="PF21787">
    <property type="entry name" value="TNP-like_RNaseH_N"/>
    <property type="match status" value="1"/>
</dbReference>
<feature type="compositionally biased region" description="Basic residues" evidence="2">
    <location>
        <begin position="27"/>
        <end position="36"/>
    </location>
</feature>
<dbReference type="AlphaFoldDB" id="A0A1E1XEX7"/>
<keyword evidence="1" id="KW-0175">Coiled coil</keyword>
<feature type="non-terminal residue" evidence="7">
    <location>
        <position position="1"/>
    </location>
</feature>
<dbReference type="InterPro" id="IPR048366">
    <property type="entry name" value="TNP-like_GBD"/>
</dbReference>
<dbReference type="PANTHER" id="PTHR47577:SF2">
    <property type="entry name" value="THAP DOMAIN CONTAINING 9"/>
    <property type="match status" value="1"/>
</dbReference>
<reference evidence="7" key="1">
    <citation type="journal article" date="2017" name="Front. Cell. Infect. Microbiol.">
        <title>The Distinct Transcriptional Response of the Midgut of Amblyomma sculptum and Amblyomma aureolatum Ticks to Rickettsia rickettsii Correlates to Their Differences in Susceptibility to Infection.</title>
        <authorList>
            <person name="Martins L.A."/>
            <person name="Galletti M.F.B.M."/>
            <person name="Ribeiro J.M."/>
            <person name="Fujita A."/>
            <person name="Costa F.B."/>
            <person name="Labruna M.B."/>
            <person name="Daffre S."/>
            <person name="Fogaca A.C."/>
        </authorList>
    </citation>
    <scope>NUCLEOTIDE SEQUENCE</scope>
</reference>
<dbReference type="InterPro" id="IPR048365">
    <property type="entry name" value="TNP-like_RNaseH_N"/>
</dbReference>
<dbReference type="EMBL" id="GFAC01001507">
    <property type="protein sequence ID" value="JAT97681.1"/>
    <property type="molecule type" value="mRNA"/>
</dbReference>
<evidence type="ECO:0000313" key="7">
    <source>
        <dbReference type="EMBL" id="JAT97681.1"/>
    </source>
</evidence>
<name>A0A1E1XEX7_9ACAR</name>
<dbReference type="Pfam" id="PF12017">
    <property type="entry name" value="Tnp_P_element"/>
    <property type="match status" value="1"/>
</dbReference>
<dbReference type="Pfam" id="PF21789">
    <property type="entry name" value="TNP-like_RNaseH_C"/>
    <property type="match status" value="1"/>
</dbReference>
<evidence type="ECO:0000259" key="6">
    <source>
        <dbReference type="Pfam" id="PF21789"/>
    </source>
</evidence>
<feature type="region of interest" description="Disordered" evidence="2">
    <location>
        <begin position="1"/>
        <end position="44"/>
    </location>
</feature>
<evidence type="ECO:0000259" key="4">
    <source>
        <dbReference type="Pfam" id="PF21787"/>
    </source>
</evidence>
<dbReference type="Pfam" id="PF21788">
    <property type="entry name" value="TNP-like_GBD"/>
    <property type="match status" value="1"/>
</dbReference>
<sequence>RTSRRIVSTGPGSCPSVFGAFPQHLQKPLKRKRPPPKPRSPPADEGIAVVSAVEDMAVASPTKQHYKERLHASEEEIAQLKKKIKMLQQSKRRLTKKNETAQEIIRAIKDQKLMSEEGMEVFTAAFSPDIQQLLNRAGKYQKGTYPSELRAFALTLHFYSPSAYEYVRSKFNGALPAERTIREWYSSINGDPGFTTESLSFLEKLVQSRTEALYCSLIVDDMSIRKHVELVGDKVLGYVDFGTGMHDDSLPEATNACVYMLVGLNLRLKLPVGYFLIDSLTGAERAELTKQCIEKLTLIGVEVVSLTFDGAASNITMAKLLGADLRPYSENFSTCFKNPCDSSKKVYIILDACHMVKLIRNSLATVSHLFDGDGNYVKWAYVKALEALQRKEGLRLGNKLTSTHVKWEKQKMKVRLAVQALSASVADALEFCESELKLPEFKGASATAEFIRMFDQLFDILNSRNRLAKSFKAPLSKQNEACWKLFFCKARAYIMAVKDPKGRPILESPKKTGFAGFLVSIESTEKIFDELVGHEGLKYILTHKMSQDHEETFFGCIRGRGGFNNNPTAAQFVASYKRLLVQTEVRSSSSGNCTQDIVSILNGTAALQESVGTAVTAARRSLIIQPEDHDYTHRVDYPESLSSFVGSVVPYIAGFVARKVAETSSCEECVVALQADEQPPLVRKKSRGGLVSPSQDVMGICTAAEKGLRRLQAECQNLKYVHAKSKHLVLEIMSLLPEKKWFSSLDEHILDCDALDNHIYILCKKVAELYISIRLHHMTKERNREISAEKVRSTLTRLIIFKNQ</sequence>
<evidence type="ECO:0000259" key="5">
    <source>
        <dbReference type="Pfam" id="PF21788"/>
    </source>
</evidence>
<feature type="domain" description="Transposable element P transposase-like RNase H C-terminal" evidence="6">
    <location>
        <begin position="543"/>
        <end position="577"/>
    </location>
</feature>
<evidence type="ECO:0000259" key="3">
    <source>
        <dbReference type="Pfam" id="PF12017"/>
    </source>
</evidence>
<protein>
    <recommendedName>
        <fullName evidence="8">DNA transposase THAP9</fullName>
    </recommendedName>
</protein>
<dbReference type="InterPro" id="IPR021896">
    <property type="entry name" value="THAP9-like_HTH"/>
</dbReference>
<feature type="domain" description="THAP9-like helix-turn-helix" evidence="3">
    <location>
        <begin position="109"/>
        <end position="184"/>
    </location>
</feature>
<feature type="domain" description="Transposable element P transposase-like GTP-binding insertion" evidence="5">
    <location>
        <begin position="353"/>
        <end position="474"/>
    </location>
</feature>
<evidence type="ECO:0000256" key="1">
    <source>
        <dbReference type="SAM" id="Coils"/>
    </source>
</evidence>
<feature type="domain" description="Transposable element P transposase-like RNase H" evidence="4">
    <location>
        <begin position="191"/>
        <end position="322"/>
    </location>
</feature>
<evidence type="ECO:0008006" key="8">
    <source>
        <dbReference type="Google" id="ProtNLM"/>
    </source>
</evidence>
<feature type="coiled-coil region" evidence="1">
    <location>
        <begin position="63"/>
        <end position="111"/>
    </location>
</feature>
<dbReference type="PANTHER" id="PTHR47577">
    <property type="entry name" value="THAP DOMAIN-CONTAINING PROTEIN 6"/>
    <property type="match status" value="1"/>
</dbReference>
<proteinExistence type="evidence at transcript level"/>